<sequence length="320" mass="33787">MLTSWKITEKGRCFNLAFKNLDFLFDRAKKGTVMRVVVAAAEDGEVLEAVKKANSEGIVEAALVGDKGRIARVAEERSIDISSFEIISAKSEEEAAAKAVQTVSSGNGDLLMKGFIKTSTLLKAVLNKEWGLRSGNLLSHLFLFEVPAFDRVIGLTDGGLNTYPGLHEKVAIVNNAVCCYHCLGVETPKVAALAAVEVVNPDMPCTIDAAALVQMNRRNQIKGCIIDGPLALDNALSEEAARHKGLTSEVAGHADILLVPDIEAGNLLGKVILFMANGAGAGVVLGAKVPVVLTSRGDTARTKALSIALGAVLAKGQRMK</sequence>
<evidence type="ECO:0000313" key="5">
    <source>
        <dbReference type="EMBL" id="KRT35063.1"/>
    </source>
</evidence>
<dbReference type="GO" id="GO:0016746">
    <property type="term" value="F:acyltransferase activity"/>
    <property type="evidence" value="ECO:0007669"/>
    <property type="project" value="UniProtKB-KW"/>
</dbReference>
<evidence type="ECO:0000256" key="2">
    <source>
        <dbReference type="ARBA" id="ARBA00022679"/>
    </source>
</evidence>
<dbReference type="SUPFAM" id="SSF53659">
    <property type="entry name" value="Isocitrate/Isopropylmalate dehydrogenase-like"/>
    <property type="match status" value="1"/>
</dbReference>
<dbReference type="AlphaFoldDB" id="A0A0T5X9L4"/>
<dbReference type="PANTHER" id="PTHR43356:SF2">
    <property type="entry name" value="PHOSPHATE ACETYLTRANSFERASE"/>
    <property type="match status" value="1"/>
</dbReference>
<name>A0A0T5X9L4_9BACT</name>
<evidence type="ECO:0000313" key="6">
    <source>
        <dbReference type="Proteomes" id="UP000005273"/>
    </source>
</evidence>
<evidence type="ECO:0000259" key="4">
    <source>
        <dbReference type="Pfam" id="PF01515"/>
    </source>
</evidence>
<proteinExistence type="inferred from homology"/>
<dbReference type="OrthoDB" id="9774179at2"/>
<dbReference type="eggNOG" id="COG0280">
    <property type="taxonomic scope" value="Bacteria"/>
</dbReference>
<dbReference type="InterPro" id="IPR050500">
    <property type="entry name" value="Phos_Acetyltrans/Butyryltrans"/>
</dbReference>
<comment type="caution">
    <text evidence="5">The sequence shown here is derived from an EMBL/GenBank/DDBJ whole genome shotgun (WGS) entry which is preliminary data.</text>
</comment>
<evidence type="ECO:0000256" key="3">
    <source>
        <dbReference type="ARBA" id="ARBA00023315"/>
    </source>
</evidence>
<dbReference type="PIRSF" id="PIRSF000428">
    <property type="entry name" value="P_Ac_trans"/>
    <property type="match status" value="1"/>
</dbReference>
<dbReference type="STRING" id="592015.HMPREF1705_04329"/>
<dbReference type="EMBL" id="ACJX03000001">
    <property type="protein sequence ID" value="KRT35063.1"/>
    <property type="molecule type" value="Genomic_DNA"/>
</dbReference>
<feature type="domain" description="Phosphate acetyl/butaryl transferase" evidence="4">
    <location>
        <begin position="94"/>
        <end position="309"/>
    </location>
</feature>
<dbReference type="InterPro" id="IPR012147">
    <property type="entry name" value="P_Ac_Bu_trans"/>
</dbReference>
<protein>
    <submittedName>
        <fullName evidence="5">Putative phosphate butyryltransferase</fullName>
    </submittedName>
</protein>
<keyword evidence="2 5" id="KW-0808">Transferase</keyword>
<comment type="similarity">
    <text evidence="1">Belongs to the phosphate acetyltransferase and butyryltransferase family.</text>
</comment>
<organism evidence="5 6">
    <name type="scientific">Acetomicrobium hydrogeniformans ATCC BAA-1850</name>
    <dbReference type="NCBI Taxonomy" id="592015"/>
    <lineage>
        <taxon>Bacteria</taxon>
        <taxon>Thermotogati</taxon>
        <taxon>Synergistota</taxon>
        <taxon>Synergistia</taxon>
        <taxon>Synergistales</taxon>
        <taxon>Acetomicrobiaceae</taxon>
        <taxon>Acetomicrobium</taxon>
    </lineage>
</organism>
<dbReference type="NCBIfam" id="NF006045">
    <property type="entry name" value="PRK08190.1"/>
    <property type="match status" value="1"/>
</dbReference>
<keyword evidence="6" id="KW-1185">Reference proteome</keyword>
<dbReference type="PANTHER" id="PTHR43356">
    <property type="entry name" value="PHOSPHATE ACETYLTRANSFERASE"/>
    <property type="match status" value="1"/>
</dbReference>
<reference evidence="6" key="1">
    <citation type="submission" date="2012-09" db="EMBL/GenBank/DDBJ databases">
        <authorList>
            <person name="Weinstock G."/>
            <person name="Sodergren E."/>
            <person name="Clifton S."/>
            <person name="Fulton L."/>
            <person name="Fulton B."/>
            <person name="Courtney L."/>
            <person name="Fronick C."/>
            <person name="Harrison M."/>
            <person name="Strong C."/>
            <person name="Farmer C."/>
            <person name="Delehaunty K."/>
            <person name="Markovic C."/>
            <person name="Hall O."/>
            <person name="Minx P."/>
            <person name="Tomlinson C."/>
            <person name="Mitreva M."/>
            <person name="Nelson J."/>
            <person name="Hou S."/>
            <person name="Wollam A."/>
            <person name="Pepin K.H."/>
            <person name="Johnson M."/>
            <person name="Bhonagiri V."/>
            <person name="Nash W.E."/>
            <person name="Suruliraj S."/>
            <person name="Warren W."/>
            <person name="Chinwalla A."/>
            <person name="Mardis E.R."/>
            <person name="Wilson R.K."/>
        </authorList>
    </citation>
    <scope>NUCLEOTIDE SEQUENCE [LARGE SCALE GENOMIC DNA]</scope>
    <source>
        <strain evidence="6">OS1</strain>
    </source>
</reference>
<gene>
    <name evidence="5" type="ORF">HMPREF1705_04329</name>
</gene>
<dbReference type="Pfam" id="PF01515">
    <property type="entry name" value="PTA_PTB"/>
    <property type="match status" value="1"/>
</dbReference>
<dbReference type="InterPro" id="IPR002505">
    <property type="entry name" value="PTA_PTB"/>
</dbReference>
<evidence type="ECO:0000256" key="1">
    <source>
        <dbReference type="ARBA" id="ARBA00005656"/>
    </source>
</evidence>
<accession>A0A0T5X9L4</accession>
<keyword evidence="3" id="KW-0012">Acyltransferase</keyword>
<dbReference type="Proteomes" id="UP000005273">
    <property type="component" value="Unassembled WGS sequence"/>
</dbReference>
<dbReference type="Gene3D" id="3.40.718.10">
    <property type="entry name" value="Isopropylmalate Dehydrogenase"/>
    <property type="match status" value="1"/>
</dbReference>